<evidence type="ECO:0000256" key="1">
    <source>
        <dbReference type="ARBA" id="ARBA00006787"/>
    </source>
</evidence>
<dbReference type="EC" id="1.13.11.-" evidence="5"/>
<sequence length="488" mass="55078">MSVRFHKGFDDQENEVTIPSLEIERGALPTWLSGTLMRNGPARFRLDEGTLNHWFDGLAMLHRFDMADGRVSYTNKFLDTPARRAIQDGRMRYSEFATDPCRSLFKRIAQQFVGSRFGANANVTVGKIAGEFVAQTEVPMPVAFDKETLDTIGVLGYEDRLKGQLTTAHPHYDREQRVAFNYLLKFGVKSSYGIYELPAGSRTRRLVGEADARKPSYMHSFAISAKYAILMEFPLVVNPLRLLLSGRPFIENYRWEPERGTRFSIVDRSTGDVTYAHTDEAWFGFHHVNAVDRGDDVIDLDIIVYPNADIVQHFYLESLLDGPNHNVFPDSELRRFTIDVATGAVTSRTLVDHSADLPRINYAYNTKPYKYVYANGIAERGRSMLPDTIVKYDVESGEVKEWRHDNHFPGEPVFVARPNVDAEDDGVLLNVVLDATTDTSYLLLLDARDLSEIAQARVPQHVPFGFHGTYVRTAPALVGEPGSDADQE</sequence>
<reference evidence="7" key="1">
    <citation type="journal article" date="2019" name="Int. J. Syst. Evol. Microbiol.">
        <title>The Global Catalogue of Microorganisms (GCM) 10K type strain sequencing project: providing services to taxonomists for standard genome sequencing and annotation.</title>
        <authorList>
            <consortium name="The Broad Institute Genomics Platform"/>
            <consortium name="The Broad Institute Genome Sequencing Center for Infectious Disease"/>
            <person name="Wu L."/>
            <person name="Ma J."/>
        </authorList>
    </citation>
    <scope>NUCLEOTIDE SEQUENCE [LARGE SCALE GENOMIC DNA]</scope>
    <source>
        <strain evidence="7">ZS-22-S1</strain>
    </source>
</reference>
<evidence type="ECO:0000313" key="6">
    <source>
        <dbReference type="EMBL" id="MFC4855985.1"/>
    </source>
</evidence>
<keyword evidence="3 5" id="KW-0560">Oxidoreductase</keyword>
<dbReference type="Proteomes" id="UP001595859">
    <property type="component" value="Unassembled WGS sequence"/>
</dbReference>
<dbReference type="PANTHER" id="PTHR10543:SF24">
    <property type="entry name" value="CAROTENOID ISOMEROOXYGENASE"/>
    <property type="match status" value="1"/>
</dbReference>
<dbReference type="Pfam" id="PF03055">
    <property type="entry name" value="RPE65"/>
    <property type="match status" value="1"/>
</dbReference>
<name>A0ABV9S6Y9_9PSEU</name>
<keyword evidence="4 5" id="KW-0408">Iron</keyword>
<dbReference type="InterPro" id="IPR004294">
    <property type="entry name" value="Carotenoid_Oase"/>
</dbReference>
<keyword evidence="5" id="KW-0223">Dioxygenase</keyword>
<evidence type="ECO:0000256" key="5">
    <source>
        <dbReference type="RuleBase" id="RU364048"/>
    </source>
</evidence>
<evidence type="ECO:0000313" key="7">
    <source>
        <dbReference type="Proteomes" id="UP001595859"/>
    </source>
</evidence>
<dbReference type="EMBL" id="JBHSIS010000009">
    <property type="protein sequence ID" value="MFC4855985.1"/>
    <property type="molecule type" value="Genomic_DNA"/>
</dbReference>
<comment type="cofactor">
    <cofactor evidence="5">
        <name>Fe(2+)</name>
        <dbReference type="ChEBI" id="CHEBI:29033"/>
    </cofactor>
    <text evidence="5">Binds 1 Fe(2+) ion per subunit.</text>
</comment>
<protein>
    <recommendedName>
        <fullName evidence="5">Dioxygenase</fullName>
        <ecNumber evidence="5">1.13.11.-</ecNumber>
    </recommendedName>
</protein>
<organism evidence="6 7">
    <name type="scientific">Actinophytocola glycyrrhizae</name>
    <dbReference type="NCBI Taxonomy" id="2044873"/>
    <lineage>
        <taxon>Bacteria</taxon>
        <taxon>Bacillati</taxon>
        <taxon>Actinomycetota</taxon>
        <taxon>Actinomycetes</taxon>
        <taxon>Pseudonocardiales</taxon>
        <taxon>Pseudonocardiaceae</taxon>
    </lineage>
</organism>
<dbReference type="PANTHER" id="PTHR10543">
    <property type="entry name" value="BETA-CAROTENE DIOXYGENASE"/>
    <property type="match status" value="1"/>
</dbReference>
<proteinExistence type="inferred from homology"/>
<comment type="caution">
    <text evidence="6">The sequence shown here is derived from an EMBL/GenBank/DDBJ whole genome shotgun (WGS) entry which is preliminary data.</text>
</comment>
<evidence type="ECO:0000256" key="3">
    <source>
        <dbReference type="ARBA" id="ARBA00023002"/>
    </source>
</evidence>
<gene>
    <name evidence="6" type="ORF">ACFPCV_20930</name>
</gene>
<keyword evidence="7" id="KW-1185">Reference proteome</keyword>
<evidence type="ECO:0000256" key="4">
    <source>
        <dbReference type="ARBA" id="ARBA00023004"/>
    </source>
</evidence>
<dbReference type="RefSeq" id="WP_378057952.1">
    <property type="nucleotide sequence ID" value="NZ_JBHSIS010000009.1"/>
</dbReference>
<evidence type="ECO:0000256" key="2">
    <source>
        <dbReference type="ARBA" id="ARBA00022723"/>
    </source>
</evidence>
<accession>A0ABV9S6Y9</accession>
<keyword evidence="2 5" id="KW-0479">Metal-binding</keyword>
<comment type="similarity">
    <text evidence="1 5">Belongs to the carotenoid oxygenase family.</text>
</comment>